<dbReference type="Proteomes" id="UP001176940">
    <property type="component" value="Unassembled WGS sequence"/>
</dbReference>
<keyword evidence="3" id="KW-1133">Transmembrane helix</keyword>
<evidence type="ECO:0000313" key="8">
    <source>
        <dbReference type="EMBL" id="CAJ0966406.1"/>
    </source>
</evidence>
<keyword evidence="6" id="KW-0325">Glycoprotein</keyword>
<keyword evidence="2" id="KW-0812">Transmembrane</keyword>
<dbReference type="PANTHER" id="PTHR24061:SF588">
    <property type="entry name" value="VOMERONASAL TYPE-2 RECEPTOR 26"/>
    <property type="match status" value="1"/>
</dbReference>
<keyword evidence="9" id="KW-1185">Reference proteome</keyword>
<accession>A0ABN9MLZ4</accession>
<dbReference type="PRINTS" id="PR00248">
    <property type="entry name" value="GPCRMGR"/>
</dbReference>
<gene>
    <name evidence="8" type="ORF">RIMI_LOCUS21278558</name>
</gene>
<dbReference type="Pfam" id="PF01094">
    <property type="entry name" value="ANF_receptor"/>
    <property type="match status" value="1"/>
</dbReference>
<dbReference type="InterPro" id="IPR000337">
    <property type="entry name" value="GPCR_3"/>
</dbReference>
<dbReference type="InterPro" id="IPR028082">
    <property type="entry name" value="Peripla_BP_I"/>
</dbReference>
<dbReference type="SUPFAM" id="SSF53822">
    <property type="entry name" value="Periplasmic binding protein-like I"/>
    <property type="match status" value="1"/>
</dbReference>
<protein>
    <recommendedName>
        <fullName evidence="7">Receptor ligand binding region domain-containing protein</fullName>
    </recommendedName>
</protein>
<evidence type="ECO:0000256" key="4">
    <source>
        <dbReference type="ARBA" id="ARBA00023136"/>
    </source>
</evidence>
<evidence type="ECO:0000256" key="5">
    <source>
        <dbReference type="ARBA" id="ARBA00023170"/>
    </source>
</evidence>
<evidence type="ECO:0000259" key="7">
    <source>
        <dbReference type="Pfam" id="PF01094"/>
    </source>
</evidence>
<dbReference type="PANTHER" id="PTHR24061">
    <property type="entry name" value="CALCIUM-SENSING RECEPTOR-RELATED"/>
    <property type="match status" value="1"/>
</dbReference>
<sequence length="223" mass="25424">MVCEHYVAFAEPLMYLTSRNPPQVTPFWKLDPPKNLSRCVCQISGTSPQCSIQRRVTLFNAKYVQNGDLIIGGIFTVSFTKKSLHRKLNDILSFCEIPMPHFYRYLMAFIFAIDEINKNPDILPNVTLGYHVYDSCNSVNNAVYSVLQILSGPGDPIPNYFCKKFGNLVGIIGDLNPDISLTLAQILGVLGYSQTFFCKWMKSMVSRCLEFSYMYHPKTKKLY</sequence>
<reference evidence="8" key="1">
    <citation type="submission" date="2023-07" db="EMBL/GenBank/DDBJ databases">
        <authorList>
            <person name="Stuckert A."/>
        </authorList>
    </citation>
    <scope>NUCLEOTIDE SEQUENCE</scope>
</reference>
<comment type="caution">
    <text evidence="8">The sequence shown here is derived from an EMBL/GenBank/DDBJ whole genome shotgun (WGS) entry which is preliminary data.</text>
</comment>
<proteinExistence type="predicted"/>
<keyword evidence="5" id="KW-0675">Receptor</keyword>
<name>A0ABN9MLZ4_9NEOB</name>
<comment type="subcellular location">
    <subcellularLocation>
        <location evidence="1">Membrane</location>
        <topology evidence="1">Multi-pass membrane protein</topology>
    </subcellularLocation>
</comment>
<evidence type="ECO:0000256" key="1">
    <source>
        <dbReference type="ARBA" id="ARBA00004141"/>
    </source>
</evidence>
<evidence type="ECO:0000313" key="9">
    <source>
        <dbReference type="Proteomes" id="UP001176940"/>
    </source>
</evidence>
<dbReference type="Gene3D" id="3.40.50.2300">
    <property type="match status" value="1"/>
</dbReference>
<dbReference type="InterPro" id="IPR000068">
    <property type="entry name" value="GPCR_3_Ca_sens_rcpt-rel"/>
</dbReference>
<evidence type="ECO:0000256" key="2">
    <source>
        <dbReference type="ARBA" id="ARBA00022692"/>
    </source>
</evidence>
<evidence type="ECO:0000256" key="6">
    <source>
        <dbReference type="ARBA" id="ARBA00023180"/>
    </source>
</evidence>
<evidence type="ECO:0000256" key="3">
    <source>
        <dbReference type="ARBA" id="ARBA00022989"/>
    </source>
</evidence>
<keyword evidence="4" id="KW-0472">Membrane</keyword>
<dbReference type="InterPro" id="IPR001828">
    <property type="entry name" value="ANF_lig-bd_rcpt"/>
</dbReference>
<organism evidence="8 9">
    <name type="scientific">Ranitomeya imitator</name>
    <name type="common">mimic poison frog</name>
    <dbReference type="NCBI Taxonomy" id="111125"/>
    <lineage>
        <taxon>Eukaryota</taxon>
        <taxon>Metazoa</taxon>
        <taxon>Chordata</taxon>
        <taxon>Craniata</taxon>
        <taxon>Vertebrata</taxon>
        <taxon>Euteleostomi</taxon>
        <taxon>Amphibia</taxon>
        <taxon>Batrachia</taxon>
        <taxon>Anura</taxon>
        <taxon>Neobatrachia</taxon>
        <taxon>Hyloidea</taxon>
        <taxon>Dendrobatidae</taxon>
        <taxon>Dendrobatinae</taxon>
        <taxon>Ranitomeya</taxon>
    </lineage>
</organism>
<feature type="domain" description="Receptor ligand binding region" evidence="7">
    <location>
        <begin position="106"/>
        <end position="190"/>
    </location>
</feature>
<dbReference type="EMBL" id="CAUEEQ010074385">
    <property type="protein sequence ID" value="CAJ0966406.1"/>
    <property type="molecule type" value="Genomic_DNA"/>
</dbReference>